<dbReference type="InterPro" id="IPR052727">
    <property type="entry name" value="Rab4/Rab5_effector"/>
</dbReference>
<accession>A0A8T1ULU2</accession>
<comment type="caution">
    <text evidence="1">The sequence shown here is derived from an EMBL/GenBank/DDBJ whole genome shotgun (WGS) entry which is preliminary data.</text>
</comment>
<organism evidence="1 2">
    <name type="scientific">Phytophthora cactorum</name>
    <dbReference type="NCBI Taxonomy" id="29920"/>
    <lineage>
        <taxon>Eukaryota</taxon>
        <taxon>Sar</taxon>
        <taxon>Stramenopiles</taxon>
        <taxon>Oomycota</taxon>
        <taxon>Peronosporomycetes</taxon>
        <taxon>Peronosporales</taxon>
        <taxon>Peronosporaceae</taxon>
        <taxon>Phytophthora</taxon>
    </lineage>
</organism>
<evidence type="ECO:0000313" key="1">
    <source>
        <dbReference type="EMBL" id="KAG6965163.1"/>
    </source>
</evidence>
<name>A0A8T1ULU2_9STRA</name>
<proteinExistence type="predicted"/>
<protein>
    <recommendedName>
        <fullName evidence="3">START-like domain</fullName>
    </recommendedName>
</protein>
<evidence type="ECO:0008006" key="3">
    <source>
        <dbReference type="Google" id="ProtNLM"/>
    </source>
</evidence>
<dbReference type="OrthoDB" id="109483at2759"/>
<dbReference type="PANTHER" id="PTHR13510:SF44">
    <property type="entry name" value="RABENOSYN-5"/>
    <property type="match status" value="1"/>
</dbReference>
<sequence>MGMVELSPVDREYCRDVTLQVLDRTLHDYADTASWASGSSSSDSDVEHEGWKKLRSQGNVSMFAEKTTDLRWMTSMRGGGWQHPVAVMAVGRMCCSLQEVLYGLVASDPAEFKLRSVLMDSKAEDDVEVEAITAPSEGEPFEFMGVTRYVDNHGCFHRPHEYVLVVATGEIFTSCGEHLGYQICQSVSLSQWPVTNTAIRKRVIQARVLRELPDGSVGVYYKIIVDSRSFVPESVVQASLWRVVQDFWKMAPRCADAKKLYYCVEHKDVLNLSGRRSPCGSTDRFTCGICGSPLLKGRRRSLGAIACSLGAIWNGTSQAYRCALCSILLCSKLRCCSMRQLVQIDRCTMETDRQTVAICTICADFIRSQSAVEIARRGLQEIYATFKEKEPPYAGSCRKHRAPQPQV</sequence>
<dbReference type="EMBL" id="JAENGZ010000211">
    <property type="protein sequence ID" value="KAG6965163.1"/>
    <property type="molecule type" value="Genomic_DNA"/>
</dbReference>
<dbReference type="VEuPathDB" id="FungiDB:PC110_g2381"/>
<dbReference type="Proteomes" id="UP000688947">
    <property type="component" value="Unassembled WGS sequence"/>
</dbReference>
<evidence type="ECO:0000313" key="2">
    <source>
        <dbReference type="Proteomes" id="UP000688947"/>
    </source>
</evidence>
<reference evidence="1" key="1">
    <citation type="submission" date="2021-01" db="EMBL/GenBank/DDBJ databases">
        <title>Phytophthora aleatoria, a newly-described species from Pinus radiata is distinct from Phytophthora cactorum isolates based on comparative genomics.</title>
        <authorList>
            <person name="Mcdougal R."/>
            <person name="Panda P."/>
            <person name="Williams N."/>
            <person name="Studholme D.J."/>
        </authorList>
    </citation>
    <scope>NUCLEOTIDE SEQUENCE</scope>
    <source>
        <strain evidence="1">NZFS 3830</strain>
    </source>
</reference>
<dbReference type="AlphaFoldDB" id="A0A8T1ULU2"/>
<dbReference type="PANTHER" id="PTHR13510">
    <property type="entry name" value="FYVE-FINGER-CONTAINING RAB5 EFFECTOR PROTEIN RABENOSYN-5-RELATED"/>
    <property type="match status" value="1"/>
</dbReference>
<gene>
    <name evidence="1" type="ORF">JG687_00005567</name>
</gene>